<sequence length="131" mass="15407">MPHPLATSASLFIHERTFLQPVNPITLSPISRNALGVLIFPIVLSSSTSRTAIASRRIFKILHSDMRSTSSFKRNSLKWPRNARMQWIRIFRRSPRGSPVEFHQRRGSRRMFITDSLRRRTIRFSTGFWRR</sequence>
<evidence type="ECO:0000313" key="2">
    <source>
        <dbReference type="Proteomes" id="UP000298663"/>
    </source>
</evidence>
<organism evidence="1 2">
    <name type="scientific">Steinernema carpocapsae</name>
    <name type="common">Entomopathogenic nematode</name>
    <dbReference type="NCBI Taxonomy" id="34508"/>
    <lineage>
        <taxon>Eukaryota</taxon>
        <taxon>Metazoa</taxon>
        <taxon>Ecdysozoa</taxon>
        <taxon>Nematoda</taxon>
        <taxon>Chromadorea</taxon>
        <taxon>Rhabditida</taxon>
        <taxon>Tylenchina</taxon>
        <taxon>Panagrolaimomorpha</taxon>
        <taxon>Strongyloidoidea</taxon>
        <taxon>Steinernematidae</taxon>
        <taxon>Steinernema</taxon>
    </lineage>
</organism>
<keyword evidence="2" id="KW-1185">Reference proteome</keyword>
<gene>
    <name evidence="1" type="ORF">L596_018687</name>
</gene>
<name>A0A4U5N5W1_STECR</name>
<accession>A0A4U5N5W1</accession>
<dbReference type="Proteomes" id="UP000298663">
    <property type="component" value="Unassembled WGS sequence"/>
</dbReference>
<dbReference type="EMBL" id="AZBU02000005">
    <property type="protein sequence ID" value="TKR77774.1"/>
    <property type="molecule type" value="Genomic_DNA"/>
</dbReference>
<protein>
    <submittedName>
        <fullName evidence="1">Uncharacterized protein</fullName>
    </submittedName>
</protein>
<reference evidence="1 2" key="2">
    <citation type="journal article" date="2019" name="G3 (Bethesda)">
        <title>Hybrid Assembly of the Genome of the Entomopathogenic Nematode Steinernema carpocapsae Identifies the X-Chromosome.</title>
        <authorList>
            <person name="Serra L."/>
            <person name="Macchietto M."/>
            <person name="Macias-Munoz A."/>
            <person name="McGill C.J."/>
            <person name="Rodriguez I.M."/>
            <person name="Rodriguez B."/>
            <person name="Murad R."/>
            <person name="Mortazavi A."/>
        </authorList>
    </citation>
    <scope>NUCLEOTIDE SEQUENCE [LARGE SCALE GENOMIC DNA]</scope>
    <source>
        <strain evidence="1 2">ALL</strain>
    </source>
</reference>
<proteinExistence type="predicted"/>
<comment type="caution">
    <text evidence="1">The sequence shown here is derived from an EMBL/GenBank/DDBJ whole genome shotgun (WGS) entry which is preliminary data.</text>
</comment>
<reference evidence="1 2" key="1">
    <citation type="journal article" date="2015" name="Genome Biol.">
        <title>Comparative genomics of Steinernema reveals deeply conserved gene regulatory networks.</title>
        <authorList>
            <person name="Dillman A.R."/>
            <person name="Macchietto M."/>
            <person name="Porter C.F."/>
            <person name="Rogers A."/>
            <person name="Williams B."/>
            <person name="Antoshechkin I."/>
            <person name="Lee M.M."/>
            <person name="Goodwin Z."/>
            <person name="Lu X."/>
            <person name="Lewis E.E."/>
            <person name="Goodrich-Blair H."/>
            <person name="Stock S.P."/>
            <person name="Adams B.J."/>
            <person name="Sternberg P.W."/>
            <person name="Mortazavi A."/>
        </authorList>
    </citation>
    <scope>NUCLEOTIDE SEQUENCE [LARGE SCALE GENOMIC DNA]</scope>
    <source>
        <strain evidence="1 2">ALL</strain>
    </source>
</reference>
<dbReference type="AlphaFoldDB" id="A0A4U5N5W1"/>
<evidence type="ECO:0000313" key="1">
    <source>
        <dbReference type="EMBL" id="TKR77774.1"/>
    </source>
</evidence>